<accession>A0A6G1CKK7</accession>
<dbReference type="EMBL" id="SPHZ02000009">
    <property type="protein sequence ID" value="KAF0900577.1"/>
    <property type="molecule type" value="Genomic_DNA"/>
</dbReference>
<name>A0A6G1CKK7_9ORYZ</name>
<comment type="caution">
    <text evidence="1">The sequence shown here is derived from an EMBL/GenBank/DDBJ whole genome shotgun (WGS) entry which is preliminary data.</text>
</comment>
<keyword evidence="2" id="KW-1185">Reference proteome</keyword>
<proteinExistence type="predicted"/>
<organism evidence="1 2">
    <name type="scientific">Oryza meyeriana var. granulata</name>
    <dbReference type="NCBI Taxonomy" id="110450"/>
    <lineage>
        <taxon>Eukaryota</taxon>
        <taxon>Viridiplantae</taxon>
        <taxon>Streptophyta</taxon>
        <taxon>Embryophyta</taxon>
        <taxon>Tracheophyta</taxon>
        <taxon>Spermatophyta</taxon>
        <taxon>Magnoliopsida</taxon>
        <taxon>Liliopsida</taxon>
        <taxon>Poales</taxon>
        <taxon>Poaceae</taxon>
        <taxon>BOP clade</taxon>
        <taxon>Oryzoideae</taxon>
        <taxon>Oryzeae</taxon>
        <taxon>Oryzinae</taxon>
        <taxon>Oryza</taxon>
        <taxon>Oryza meyeriana</taxon>
    </lineage>
</organism>
<sequence>MNDGVFLCDNGTSCSYAVAVADLDLSLPWAVTSLVSAKFHAVVPMALGTRGGRSCARLTYRSPFQIRRRHERLVVVA</sequence>
<evidence type="ECO:0000313" key="2">
    <source>
        <dbReference type="Proteomes" id="UP000479710"/>
    </source>
</evidence>
<reference evidence="1 2" key="1">
    <citation type="submission" date="2019-11" db="EMBL/GenBank/DDBJ databases">
        <title>Whole genome sequence of Oryza granulata.</title>
        <authorList>
            <person name="Li W."/>
        </authorList>
    </citation>
    <scope>NUCLEOTIDE SEQUENCE [LARGE SCALE GENOMIC DNA]</scope>
    <source>
        <strain evidence="2">cv. Menghai</strain>
        <tissue evidence="1">Leaf</tissue>
    </source>
</reference>
<gene>
    <name evidence="1" type="ORF">E2562_033044</name>
</gene>
<dbReference type="AlphaFoldDB" id="A0A6G1CKK7"/>
<dbReference type="Proteomes" id="UP000479710">
    <property type="component" value="Unassembled WGS sequence"/>
</dbReference>
<evidence type="ECO:0000313" key="1">
    <source>
        <dbReference type="EMBL" id="KAF0900577.1"/>
    </source>
</evidence>
<protein>
    <submittedName>
        <fullName evidence="1">Uncharacterized protein</fullName>
    </submittedName>
</protein>